<organism evidence="1 2">
    <name type="scientific">Amanita muscaria (strain Koide BX008)</name>
    <dbReference type="NCBI Taxonomy" id="946122"/>
    <lineage>
        <taxon>Eukaryota</taxon>
        <taxon>Fungi</taxon>
        <taxon>Dikarya</taxon>
        <taxon>Basidiomycota</taxon>
        <taxon>Agaricomycotina</taxon>
        <taxon>Agaricomycetes</taxon>
        <taxon>Agaricomycetidae</taxon>
        <taxon>Agaricales</taxon>
        <taxon>Pluteineae</taxon>
        <taxon>Amanitaceae</taxon>
        <taxon>Amanita</taxon>
    </lineage>
</organism>
<sequence>MHPEYTVTRLAHIVVPRPIAFESIHKDIHVQVSGQPHEFPPNVADCLLLLQPVVCTTLECDLLTFLDSVDVLTIQ</sequence>
<dbReference type="HOGENOM" id="CLU_2670543_0_0_1"/>
<accession>A0A0C2XAG0</accession>
<dbReference type="Proteomes" id="UP000054549">
    <property type="component" value="Unassembled WGS sequence"/>
</dbReference>
<name>A0A0C2XAG0_AMAMK</name>
<reference evidence="1 2" key="1">
    <citation type="submission" date="2014-04" db="EMBL/GenBank/DDBJ databases">
        <title>Evolutionary Origins and Diversification of the Mycorrhizal Mutualists.</title>
        <authorList>
            <consortium name="DOE Joint Genome Institute"/>
            <consortium name="Mycorrhizal Genomics Consortium"/>
            <person name="Kohler A."/>
            <person name="Kuo A."/>
            <person name="Nagy L.G."/>
            <person name="Floudas D."/>
            <person name="Copeland A."/>
            <person name="Barry K.W."/>
            <person name="Cichocki N."/>
            <person name="Veneault-Fourrey C."/>
            <person name="LaButti K."/>
            <person name="Lindquist E.A."/>
            <person name="Lipzen A."/>
            <person name="Lundell T."/>
            <person name="Morin E."/>
            <person name="Murat C."/>
            <person name="Riley R."/>
            <person name="Ohm R."/>
            <person name="Sun H."/>
            <person name="Tunlid A."/>
            <person name="Henrissat B."/>
            <person name="Grigoriev I.V."/>
            <person name="Hibbett D.S."/>
            <person name="Martin F."/>
        </authorList>
    </citation>
    <scope>NUCLEOTIDE SEQUENCE [LARGE SCALE GENOMIC DNA]</scope>
    <source>
        <strain evidence="1 2">Koide BX008</strain>
    </source>
</reference>
<keyword evidence="2" id="KW-1185">Reference proteome</keyword>
<dbReference type="AlphaFoldDB" id="A0A0C2XAG0"/>
<evidence type="ECO:0000313" key="1">
    <source>
        <dbReference type="EMBL" id="KIL71377.1"/>
    </source>
</evidence>
<protein>
    <submittedName>
        <fullName evidence="1">Uncharacterized protein</fullName>
    </submittedName>
</protein>
<dbReference type="InParanoid" id="A0A0C2XAG0"/>
<evidence type="ECO:0000313" key="2">
    <source>
        <dbReference type="Proteomes" id="UP000054549"/>
    </source>
</evidence>
<dbReference type="EMBL" id="KN818222">
    <property type="protein sequence ID" value="KIL71377.1"/>
    <property type="molecule type" value="Genomic_DNA"/>
</dbReference>
<gene>
    <name evidence="1" type="ORF">M378DRAFT_215443</name>
</gene>
<proteinExistence type="predicted"/>